<comment type="similarity">
    <text evidence="5">Belongs to the CitG/MdcB family.</text>
</comment>
<dbReference type="PANTHER" id="PTHR30201:SF2">
    <property type="entry name" value="2-(5''-TRIPHOSPHORIBOSYL)-3'-DEPHOSPHOCOENZYME-A SYNTHASE"/>
    <property type="match status" value="1"/>
</dbReference>
<dbReference type="PANTHER" id="PTHR30201">
    <property type="entry name" value="TRIPHOSPHORIBOSYL-DEPHOSPHO-COA SYNTHASE"/>
    <property type="match status" value="1"/>
</dbReference>
<dbReference type="Pfam" id="PF01874">
    <property type="entry name" value="CitG"/>
    <property type="match status" value="1"/>
</dbReference>
<sequence length="310" mass="34322">MNTTNSLRWLLSDCCLYQKTDYGTFELNICELVGNLAYHAMMLEVHLTPKPGLVDCVSTGAHSDMNIDTFIASANSLRPYMLKFVKSGYDQYITSPANLLPNLRKIGIEAERAMFAATAGVNTHKGMIFTLGLICGAVGWLYRKESTFASSRIQSVIKECCAQLVTDELEHSNKIPVTAGEQIYRRYGLAGIRGEAANGYPMIFDCALPTYELAIDKGSSEEQAMFKTLLTIMSCNEDSNLVHRGGLEGLEYVKAQSKSLLASCEIHDDDFEQRMQDYDKQLVEKNLSPGGSADLLAATWLIAQLNLLNR</sequence>
<evidence type="ECO:0000256" key="5">
    <source>
        <dbReference type="HAMAP-Rule" id="MF_00397"/>
    </source>
</evidence>
<evidence type="ECO:0000256" key="2">
    <source>
        <dbReference type="ARBA" id="ARBA00022679"/>
    </source>
</evidence>
<proteinExistence type="inferred from homology"/>
<dbReference type="Proteomes" id="UP000236449">
    <property type="component" value="Unassembled WGS sequence"/>
</dbReference>
<keyword evidence="4 5" id="KW-0067">ATP-binding</keyword>
<protein>
    <recommendedName>
        <fullName evidence="5">Probable 2-(5''-triphosphoribosyl)-3'-dephosphocoenzyme-A synthase</fullName>
        <shortName evidence="5">2-(5''-triphosphoribosyl)-3'-dephospho-CoA synthase</shortName>
        <ecNumber evidence="5">2.4.2.52</ecNumber>
    </recommendedName>
</protein>
<dbReference type="RefSeq" id="WP_102965963.1">
    <property type="nucleotide sequence ID" value="NZ_POSJ01000002.1"/>
</dbReference>
<reference evidence="6 7" key="1">
    <citation type="submission" date="2018-01" db="EMBL/GenBank/DDBJ databases">
        <title>Draft genome sequences of six Vibrio diazotrophicus strains isolated from deep-sea sediments of the Baltic Sea.</title>
        <authorList>
            <person name="Castillo D."/>
            <person name="Vandieken V."/>
            <person name="Chiang O."/>
            <person name="Middelboe M."/>
        </authorList>
    </citation>
    <scope>NUCLEOTIDE SEQUENCE [LARGE SCALE GENOMIC DNA]</scope>
    <source>
        <strain evidence="6 7">60.27F</strain>
    </source>
</reference>
<evidence type="ECO:0000256" key="3">
    <source>
        <dbReference type="ARBA" id="ARBA00022741"/>
    </source>
</evidence>
<dbReference type="AlphaFoldDB" id="A0A2J8G9C0"/>
<keyword evidence="2 5" id="KW-0808">Transferase</keyword>
<dbReference type="GO" id="GO:0005524">
    <property type="term" value="F:ATP binding"/>
    <property type="evidence" value="ECO:0007669"/>
    <property type="project" value="UniProtKB-KW"/>
</dbReference>
<name>A0A2J8G9C0_VIBDI</name>
<dbReference type="InterPro" id="IPR017551">
    <property type="entry name" value="TriPribosyl-deP-CoA_syn_CitG"/>
</dbReference>
<evidence type="ECO:0000256" key="1">
    <source>
        <dbReference type="ARBA" id="ARBA00001210"/>
    </source>
</evidence>
<dbReference type="Gene3D" id="1.10.4200.10">
    <property type="entry name" value="Triphosphoribosyl-dephospho-CoA protein"/>
    <property type="match status" value="2"/>
</dbReference>
<evidence type="ECO:0000313" key="6">
    <source>
        <dbReference type="EMBL" id="PNI05330.1"/>
    </source>
</evidence>
<evidence type="ECO:0000313" key="7">
    <source>
        <dbReference type="Proteomes" id="UP000236449"/>
    </source>
</evidence>
<dbReference type="HAMAP" id="MF_00397">
    <property type="entry name" value="CitG"/>
    <property type="match status" value="1"/>
</dbReference>
<dbReference type="InterPro" id="IPR002736">
    <property type="entry name" value="CitG"/>
</dbReference>
<dbReference type="OrthoDB" id="114886at2"/>
<dbReference type="GO" id="GO:0051191">
    <property type="term" value="P:prosthetic group biosynthetic process"/>
    <property type="evidence" value="ECO:0007669"/>
    <property type="project" value="TreeGrafter"/>
</dbReference>
<dbReference type="EC" id="2.4.2.52" evidence="5"/>
<accession>A0A2J8G9C0</accession>
<organism evidence="6 7">
    <name type="scientific">Vibrio diazotrophicus</name>
    <dbReference type="NCBI Taxonomy" id="685"/>
    <lineage>
        <taxon>Bacteria</taxon>
        <taxon>Pseudomonadati</taxon>
        <taxon>Pseudomonadota</taxon>
        <taxon>Gammaproteobacteria</taxon>
        <taxon>Vibrionales</taxon>
        <taxon>Vibrionaceae</taxon>
        <taxon>Vibrio</taxon>
    </lineage>
</organism>
<evidence type="ECO:0000256" key="4">
    <source>
        <dbReference type="ARBA" id="ARBA00022840"/>
    </source>
</evidence>
<dbReference type="EMBL" id="POSK01000004">
    <property type="protein sequence ID" value="PNI05330.1"/>
    <property type="molecule type" value="Genomic_DNA"/>
</dbReference>
<dbReference type="NCBIfam" id="TIGR03125">
    <property type="entry name" value="citrate_citG"/>
    <property type="match status" value="1"/>
</dbReference>
<gene>
    <name evidence="5 6" type="primary">citG</name>
    <name evidence="6" type="ORF">C1N32_08055</name>
</gene>
<comment type="catalytic activity">
    <reaction evidence="1 5">
        <text>3'-dephospho-CoA + ATP = 2'-(5''-triphospho-alpha-D-ribosyl)-3'-dephospho-CoA + adenine</text>
        <dbReference type="Rhea" id="RHEA:15117"/>
        <dbReference type="ChEBI" id="CHEBI:16708"/>
        <dbReference type="ChEBI" id="CHEBI:30616"/>
        <dbReference type="ChEBI" id="CHEBI:57328"/>
        <dbReference type="ChEBI" id="CHEBI:61378"/>
        <dbReference type="EC" id="2.4.2.52"/>
    </reaction>
</comment>
<dbReference type="GO" id="GO:0046917">
    <property type="term" value="F:triphosphoribosyl-dephospho-CoA synthase activity"/>
    <property type="evidence" value="ECO:0007669"/>
    <property type="project" value="UniProtKB-UniRule"/>
</dbReference>
<comment type="caution">
    <text evidence="6">The sequence shown here is derived from an EMBL/GenBank/DDBJ whole genome shotgun (WGS) entry which is preliminary data.</text>
</comment>
<keyword evidence="3 5" id="KW-0547">Nucleotide-binding</keyword>